<evidence type="ECO:0000259" key="8">
    <source>
        <dbReference type="PROSITE" id="PS50048"/>
    </source>
</evidence>
<dbReference type="GO" id="GO:0005634">
    <property type="term" value="C:nucleus"/>
    <property type="evidence" value="ECO:0007669"/>
    <property type="project" value="TreeGrafter"/>
</dbReference>
<keyword evidence="3" id="KW-0805">Transcription regulation</keyword>
<evidence type="ECO:0000313" key="9">
    <source>
        <dbReference type="EMBL" id="SCU81068.1"/>
    </source>
</evidence>
<proteinExistence type="predicted"/>
<dbReference type="Pfam" id="PF00172">
    <property type="entry name" value="Zn_clus"/>
    <property type="match status" value="1"/>
</dbReference>
<keyword evidence="2" id="KW-0862">Zinc</keyword>
<dbReference type="SUPFAM" id="SSF57701">
    <property type="entry name" value="Zn2/Cys6 DNA-binding domain"/>
    <property type="match status" value="1"/>
</dbReference>
<dbReference type="EMBL" id="LT598456">
    <property type="protein sequence ID" value="SCU81068.1"/>
    <property type="molecule type" value="Genomic_DNA"/>
</dbReference>
<dbReference type="Gene3D" id="4.10.240.10">
    <property type="entry name" value="Zn(2)-C6 fungal-type DNA-binding domain"/>
    <property type="match status" value="1"/>
</dbReference>
<keyword evidence="4" id="KW-0238">DNA-binding</keyword>
<feature type="region of interest" description="Disordered" evidence="7">
    <location>
        <begin position="783"/>
        <end position="803"/>
    </location>
</feature>
<keyword evidence="1" id="KW-0479">Metal-binding</keyword>
<feature type="region of interest" description="Disordered" evidence="7">
    <location>
        <begin position="65"/>
        <end position="89"/>
    </location>
</feature>
<dbReference type="GO" id="GO:0000978">
    <property type="term" value="F:RNA polymerase II cis-regulatory region sequence-specific DNA binding"/>
    <property type="evidence" value="ECO:0007669"/>
    <property type="project" value="TreeGrafter"/>
</dbReference>
<keyword evidence="5" id="KW-0804">Transcription</keyword>
<evidence type="ECO:0000256" key="6">
    <source>
        <dbReference type="ARBA" id="ARBA00023242"/>
    </source>
</evidence>
<dbReference type="InterPro" id="IPR036864">
    <property type="entry name" value="Zn2-C6_fun-type_DNA-bd_sf"/>
</dbReference>
<dbReference type="PROSITE" id="PS50048">
    <property type="entry name" value="ZN2_CY6_FUNGAL_2"/>
    <property type="match status" value="1"/>
</dbReference>
<protein>
    <submittedName>
        <fullName evidence="9">LADA_0B11034g1_1</fullName>
    </submittedName>
</protein>
<dbReference type="GO" id="GO:0008270">
    <property type="term" value="F:zinc ion binding"/>
    <property type="evidence" value="ECO:0007669"/>
    <property type="project" value="InterPro"/>
</dbReference>
<evidence type="ECO:0000256" key="7">
    <source>
        <dbReference type="SAM" id="MobiDB-lite"/>
    </source>
</evidence>
<dbReference type="PROSITE" id="PS00463">
    <property type="entry name" value="ZN2_CY6_FUNGAL_1"/>
    <property type="match status" value="1"/>
</dbReference>
<feature type="compositionally biased region" description="Polar residues" evidence="7">
    <location>
        <begin position="789"/>
        <end position="803"/>
    </location>
</feature>
<evidence type="ECO:0000256" key="1">
    <source>
        <dbReference type="ARBA" id="ARBA00022723"/>
    </source>
</evidence>
<keyword evidence="6" id="KW-0539">Nucleus</keyword>
<gene>
    <name evidence="9" type="ORF">LADA_0B11034G</name>
</gene>
<feature type="domain" description="Zn(2)-C6 fungal-type" evidence="8">
    <location>
        <begin position="14"/>
        <end position="44"/>
    </location>
</feature>
<evidence type="ECO:0000313" key="10">
    <source>
        <dbReference type="Proteomes" id="UP000190274"/>
    </source>
</evidence>
<evidence type="ECO:0000256" key="2">
    <source>
        <dbReference type="ARBA" id="ARBA00022833"/>
    </source>
</evidence>
<evidence type="ECO:0000256" key="5">
    <source>
        <dbReference type="ARBA" id="ARBA00023163"/>
    </source>
</evidence>
<dbReference type="InterPro" id="IPR001138">
    <property type="entry name" value="Zn2Cys6_DnaBD"/>
</dbReference>
<dbReference type="PANTHER" id="PTHR31069:SF29">
    <property type="entry name" value="OLEATE-ACTIVATED TRANSCRIPTION FACTOR 1-RELATED"/>
    <property type="match status" value="1"/>
</dbReference>
<name>A0A1G4IW00_9SACH</name>
<dbReference type="CDD" id="cd12148">
    <property type="entry name" value="fungal_TF_MHR"/>
    <property type="match status" value="1"/>
</dbReference>
<dbReference type="AlphaFoldDB" id="A0A1G4IW00"/>
<dbReference type="SMART" id="SM00066">
    <property type="entry name" value="GAL4"/>
    <property type="match status" value="1"/>
</dbReference>
<dbReference type="GO" id="GO:0000981">
    <property type="term" value="F:DNA-binding transcription factor activity, RNA polymerase II-specific"/>
    <property type="evidence" value="ECO:0007669"/>
    <property type="project" value="InterPro"/>
</dbReference>
<dbReference type="Proteomes" id="UP000190274">
    <property type="component" value="Chromosome B"/>
</dbReference>
<accession>A0A1G4IW00</accession>
<dbReference type="InterPro" id="IPR050675">
    <property type="entry name" value="OAF3"/>
</dbReference>
<dbReference type="OrthoDB" id="4036519at2759"/>
<dbReference type="GO" id="GO:0045944">
    <property type="term" value="P:positive regulation of transcription by RNA polymerase II"/>
    <property type="evidence" value="ECO:0007669"/>
    <property type="project" value="TreeGrafter"/>
</dbReference>
<dbReference type="PANTHER" id="PTHR31069">
    <property type="entry name" value="OLEATE-ACTIVATED TRANSCRIPTION FACTOR 1-RELATED"/>
    <property type="match status" value="1"/>
</dbReference>
<organism evidence="9 10">
    <name type="scientific">Lachancea dasiensis</name>
    <dbReference type="NCBI Taxonomy" id="1072105"/>
    <lineage>
        <taxon>Eukaryota</taxon>
        <taxon>Fungi</taxon>
        <taxon>Dikarya</taxon>
        <taxon>Ascomycota</taxon>
        <taxon>Saccharomycotina</taxon>
        <taxon>Saccharomycetes</taxon>
        <taxon>Saccharomycetales</taxon>
        <taxon>Saccharomycetaceae</taxon>
        <taxon>Lachancea</taxon>
    </lineage>
</organism>
<evidence type="ECO:0000256" key="4">
    <source>
        <dbReference type="ARBA" id="ARBA00023125"/>
    </source>
</evidence>
<dbReference type="CDD" id="cd00067">
    <property type="entry name" value="GAL4"/>
    <property type="match status" value="1"/>
</dbReference>
<reference evidence="10" key="1">
    <citation type="submission" date="2016-03" db="EMBL/GenBank/DDBJ databases">
        <authorList>
            <person name="Devillers H."/>
        </authorList>
    </citation>
    <scope>NUCLEOTIDE SEQUENCE [LARGE SCALE GENOMIC DNA]</scope>
</reference>
<evidence type="ECO:0000256" key="3">
    <source>
        <dbReference type="ARBA" id="ARBA00023015"/>
    </source>
</evidence>
<keyword evidence="10" id="KW-1185">Reference proteome</keyword>
<sequence>MRGKVHKLFRPKLVCLECRAKKLKCDKLRPTCTRCRKNSLYCVYGDSSRPDEEYSASEELKLGSNAQGADGLDTDSGKRSIKNGIASPSHGRLADRTINLCSPKNMLVVRGSTTFVDYPFSAHSITQHDPYARVLCGSLHGLTLIELSNHLRGHSKAVDPRVVSPLPYIEKAIVKHMEYARLKSTRLTFRPSGPRSLDDDNSVSELNRLFKEIEDALMDQRDCDSLLKAFYQEIYPFHPFMNVSLFEEILKAIFVVDVHNRLKITITGNDRRKKVEGLCIFLMAVSMALKRELLNSSQLLVTKVAASKTARLLSEFAVKLIDLLDIFNYTNEGGLTCALYYYVSQYLDPEAADVSPSHTQLLHLKNIAGMATTLGLQHEPSKYGRYRDLKIAATRRALWFGIQSLIFQVALAEGASDMLSSDQMEHFLRDMTAAENFPEITDCMSEQLKVELFEIATSKYKFHLELNKVMSACAPFTEDVQLGKILKNVEKSEHFMKSAFPIQIPEESPQIQLKSRLLAFERGATIDITNIKRTEMFLGNLVGRLCFLNLYDMLSLQFEKECADDWETNEIYYHQMAIKAFFTYLDLTDLISRYLSGQLGGICQQYGYAVNKQVSFAILRIWIFQCQYLLRLSFKHEIVFTQAQCDRDGDDLNPGVKNSDYESVLLNLRRHVRNQMVALIDLAESTIKDTYMSCFKTIPMFKYLAYVVDNNKLVLAANEFWQLVSEGNPIPQSIREEIALKWGLEPLKSKSILYHLTGPHALRCFDYNLIVHLESRSMKSYFERDPQRANGNSPPFSSTGMNETDTLNQILESSSEAFWTFLIDNSSRFPS</sequence>